<organism evidence="2 3">
    <name type="scientific">Pristionchus entomophagus</name>
    <dbReference type="NCBI Taxonomy" id="358040"/>
    <lineage>
        <taxon>Eukaryota</taxon>
        <taxon>Metazoa</taxon>
        <taxon>Ecdysozoa</taxon>
        <taxon>Nematoda</taxon>
        <taxon>Chromadorea</taxon>
        <taxon>Rhabditida</taxon>
        <taxon>Rhabditina</taxon>
        <taxon>Diplogasteromorpha</taxon>
        <taxon>Diplogasteroidea</taxon>
        <taxon>Neodiplogasteridae</taxon>
        <taxon>Pristionchus</taxon>
    </lineage>
</organism>
<dbReference type="EMBL" id="BTSX01000006">
    <property type="protein sequence ID" value="GMT03047.1"/>
    <property type="molecule type" value="Genomic_DNA"/>
</dbReference>
<accession>A0AAV5U909</accession>
<keyword evidence="1" id="KW-0812">Transmembrane</keyword>
<dbReference type="Proteomes" id="UP001432027">
    <property type="component" value="Unassembled WGS sequence"/>
</dbReference>
<evidence type="ECO:0000313" key="2">
    <source>
        <dbReference type="EMBL" id="GMT03047.1"/>
    </source>
</evidence>
<keyword evidence="1" id="KW-1133">Transmembrane helix</keyword>
<name>A0AAV5U909_9BILA</name>
<proteinExistence type="predicted"/>
<feature type="transmembrane region" description="Helical" evidence="1">
    <location>
        <begin position="41"/>
        <end position="61"/>
    </location>
</feature>
<protein>
    <recommendedName>
        <fullName evidence="4">G protein-coupled receptor</fullName>
    </recommendedName>
</protein>
<keyword evidence="3" id="KW-1185">Reference proteome</keyword>
<keyword evidence="1" id="KW-0472">Membrane</keyword>
<comment type="caution">
    <text evidence="2">The sequence shown here is derived from an EMBL/GenBank/DDBJ whole genome shotgun (WGS) entry which is preliminary data.</text>
</comment>
<evidence type="ECO:0000313" key="3">
    <source>
        <dbReference type="Proteomes" id="UP001432027"/>
    </source>
</evidence>
<gene>
    <name evidence="2" type="ORF">PENTCL1PPCAC_25221</name>
</gene>
<feature type="transmembrane region" description="Helical" evidence="1">
    <location>
        <begin position="6"/>
        <end position="29"/>
    </location>
</feature>
<dbReference type="AlphaFoldDB" id="A0AAV5U909"/>
<evidence type="ECO:0008006" key="4">
    <source>
        <dbReference type="Google" id="ProtNLM"/>
    </source>
</evidence>
<sequence>WLLQTFAEAICLYSSCGVFVFFNFVNLIVQLAGDSSQFFRYCALVLFLLTLFTPCSFAFAAPMVNSCTFSFSFLFNMAALSLLIFEITVAIQLLVDLSNQSLEWPGAKKVFRLFTVVTCCSHWTGDGKAFYHV</sequence>
<reference evidence="2" key="1">
    <citation type="submission" date="2023-10" db="EMBL/GenBank/DDBJ databases">
        <title>Genome assembly of Pristionchus species.</title>
        <authorList>
            <person name="Yoshida K."/>
            <person name="Sommer R.J."/>
        </authorList>
    </citation>
    <scope>NUCLEOTIDE SEQUENCE</scope>
    <source>
        <strain evidence="2">RS0144</strain>
    </source>
</reference>
<feature type="transmembrane region" description="Helical" evidence="1">
    <location>
        <begin position="73"/>
        <end position="95"/>
    </location>
</feature>
<feature type="non-terminal residue" evidence="2">
    <location>
        <position position="1"/>
    </location>
</feature>
<evidence type="ECO:0000256" key="1">
    <source>
        <dbReference type="SAM" id="Phobius"/>
    </source>
</evidence>